<dbReference type="Pfam" id="PF01817">
    <property type="entry name" value="CM_2"/>
    <property type="match status" value="1"/>
</dbReference>
<dbReference type="InterPro" id="IPR036979">
    <property type="entry name" value="CM_dom_sf"/>
</dbReference>
<dbReference type="Gene3D" id="1.20.59.10">
    <property type="entry name" value="Chorismate mutase"/>
    <property type="match status" value="1"/>
</dbReference>
<dbReference type="GO" id="GO:0046417">
    <property type="term" value="P:chorismate metabolic process"/>
    <property type="evidence" value="ECO:0007669"/>
    <property type="project" value="InterPro"/>
</dbReference>
<dbReference type="AlphaFoldDB" id="K1RJI0"/>
<name>K1RJI0_9ZZZZ</name>
<accession>K1RJI0</accession>
<keyword evidence="3" id="KW-0456">Lyase</keyword>
<gene>
    <name evidence="3" type="ORF">OBE_17821</name>
</gene>
<evidence type="ECO:0000313" key="3">
    <source>
        <dbReference type="EMBL" id="EKC43784.1"/>
    </source>
</evidence>
<feature type="domain" description="Chorismate mutase" evidence="2">
    <location>
        <begin position="1"/>
        <end position="73"/>
    </location>
</feature>
<dbReference type="SUPFAM" id="SSF48600">
    <property type="entry name" value="Chorismate mutase II"/>
    <property type="match status" value="1"/>
</dbReference>
<evidence type="ECO:0000256" key="1">
    <source>
        <dbReference type="ARBA" id="ARBA00023235"/>
    </source>
</evidence>
<dbReference type="EMBL" id="AJWZ01011891">
    <property type="protein sequence ID" value="EKC43784.1"/>
    <property type="molecule type" value="Genomic_DNA"/>
</dbReference>
<evidence type="ECO:0000259" key="2">
    <source>
        <dbReference type="PROSITE" id="PS51168"/>
    </source>
</evidence>
<dbReference type="InterPro" id="IPR051331">
    <property type="entry name" value="Chorismate_mutase-related"/>
</dbReference>
<protein>
    <submittedName>
        <fullName evidence="3">Protein containing Chorismate mutase domain protein</fullName>
        <ecNumber evidence="3">4.2.1.51</ecNumber>
    </submittedName>
</protein>
<reference evidence="3" key="1">
    <citation type="journal article" date="2013" name="Environ. Microbiol.">
        <title>Microbiota from the distal guts of lean and obese adolescents exhibit partial functional redundancy besides clear differences in community structure.</title>
        <authorList>
            <person name="Ferrer M."/>
            <person name="Ruiz A."/>
            <person name="Lanza F."/>
            <person name="Haange S.B."/>
            <person name="Oberbach A."/>
            <person name="Till H."/>
            <person name="Bargiela R."/>
            <person name="Campoy C."/>
            <person name="Segura M.T."/>
            <person name="Richter M."/>
            <person name="von Bergen M."/>
            <person name="Seifert J."/>
            <person name="Suarez A."/>
        </authorList>
    </citation>
    <scope>NUCLEOTIDE SEQUENCE</scope>
</reference>
<dbReference type="PROSITE" id="PS51168">
    <property type="entry name" value="CHORISMATE_MUT_2"/>
    <property type="match status" value="1"/>
</dbReference>
<dbReference type="GO" id="GO:0004664">
    <property type="term" value="F:prephenate dehydratase activity"/>
    <property type="evidence" value="ECO:0007669"/>
    <property type="project" value="UniProtKB-EC"/>
</dbReference>
<feature type="non-terminal residue" evidence="3">
    <location>
        <position position="1"/>
    </location>
</feature>
<dbReference type="InterPro" id="IPR036263">
    <property type="entry name" value="Chorismate_II_sf"/>
</dbReference>
<dbReference type="PANTHER" id="PTHR38041">
    <property type="entry name" value="CHORISMATE MUTASE"/>
    <property type="match status" value="1"/>
</dbReference>
<dbReference type="EC" id="4.2.1.51" evidence="3"/>
<dbReference type="PANTHER" id="PTHR38041:SF1">
    <property type="entry name" value="CHORISMATE MUTASE"/>
    <property type="match status" value="1"/>
</dbReference>
<proteinExistence type="predicted"/>
<dbReference type="SMART" id="SM00830">
    <property type="entry name" value="CM_2"/>
    <property type="match status" value="1"/>
</dbReference>
<dbReference type="GO" id="GO:0004106">
    <property type="term" value="F:chorismate mutase activity"/>
    <property type="evidence" value="ECO:0007669"/>
    <property type="project" value="InterPro"/>
</dbReference>
<comment type="caution">
    <text evidence="3">The sequence shown here is derived from an EMBL/GenBank/DDBJ whole genome shotgun (WGS) entry which is preliminary data.</text>
</comment>
<keyword evidence="1" id="KW-0413">Isomerase</keyword>
<sequence length="82" mass="9740">ELLELLARRMRVSRDIGQFKKEHNMPVLQAQRYEELLERRAGQAVQLGMEREFMRTVMQAIHEESVRQQMEVLGQQPAPKHQ</sequence>
<dbReference type="GO" id="GO:0009697">
    <property type="term" value="P:salicylic acid biosynthetic process"/>
    <property type="evidence" value="ECO:0007669"/>
    <property type="project" value="TreeGrafter"/>
</dbReference>
<dbReference type="InterPro" id="IPR002701">
    <property type="entry name" value="CM_II_prokaryot"/>
</dbReference>
<organism evidence="3">
    <name type="scientific">human gut metagenome</name>
    <dbReference type="NCBI Taxonomy" id="408170"/>
    <lineage>
        <taxon>unclassified sequences</taxon>
        <taxon>metagenomes</taxon>
        <taxon>organismal metagenomes</taxon>
    </lineage>
</organism>